<gene>
    <name evidence="1" type="ORF">E5355_02275</name>
</gene>
<protein>
    <submittedName>
        <fullName evidence="1">Uncharacterized protein</fullName>
    </submittedName>
</protein>
<proteinExistence type="predicted"/>
<dbReference type="Proteomes" id="UP000310532">
    <property type="component" value="Unassembled WGS sequence"/>
</dbReference>
<reference evidence="1 2" key="1">
    <citation type="submission" date="2019-04" db="EMBL/GenBank/DDBJ databases">
        <title>Microbes associate with the intestines of laboratory mice.</title>
        <authorList>
            <person name="Navarre W."/>
            <person name="Wong E."/>
            <person name="Huang K."/>
            <person name="Tropini C."/>
            <person name="Ng K."/>
            <person name="Yu B."/>
        </authorList>
    </citation>
    <scope>NUCLEOTIDE SEQUENCE [LARGE SCALE GENOMIC DNA]</scope>
    <source>
        <strain evidence="1 2">NM69_E16B</strain>
    </source>
</reference>
<dbReference type="EMBL" id="SRYZ01000003">
    <property type="protein sequence ID" value="TGY09077.1"/>
    <property type="molecule type" value="Genomic_DNA"/>
</dbReference>
<evidence type="ECO:0000313" key="1">
    <source>
        <dbReference type="EMBL" id="TGY09077.1"/>
    </source>
</evidence>
<dbReference type="AlphaFoldDB" id="A0A4S2B4K3"/>
<accession>A0A4S2B4K3</accession>
<evidence type="ECO:0000313" key="2">
    <source>
        <dbReference type="Proteomes" id="UP000310532"/>
    </source>
</evidence>
<dbReference type="RefSeq" id="WP_136009013.1">
    <property type="nucleotide sequence ID" value="NZ_SRYZ01000003.1"/>
</dbReference>
<organism evidence="1 2">
    <name type="scientific">Bacteroides muris</name>
    <name type="common">ex Afrizal et al. 2022</name>
    <dbReference type="NCBI Taxonomy" id="2516960"/>
    <lineage>
        <taxon>Bacteria</taxon>
        <taxon>Pseudomonadati</taxon>
        <taxon>Bacteroidota</taxon>
        <taxon>Bacteroidia</taxon>
        <taxon>Bacteroidales</taxon>
        <taxon>Bacteroidaceae</taxon>
        <taxon>Bacteroides</taxon>
    </lineage>
</organism>
<keyword evidence="2" id="KW-1185">Reference proteome</keyword>
<sequence>MLLLAALFILPVSEAAITKKRKIPRYKESACGERITTRTPIDYTNEASGKNIHGKQKTTYSVTLKQNTMLNIHIGFQKKLWYGWRRDNHRDAYYYFDASPFQYNYWLKPNAKDAPLLQQDITCPDIYFFENEGTIDYESGYIVGGSKVLTGKLYVWTDYTVETSTKRYKQVVKKYKMFPNEEMPICDKNKAYTLDFTLNYLW</sequence>
<comment type="caution">
    <text evidence="1">The sequence shown here is derived from an EMBL/GenBank/DDBJ whole genome shotgun (WGS) entry which is preliminary data.</text>
</comment>
<name>A0A4S2B4K3_9BACE</name>